<evidence type="ECO:0000256" key="1">
    <source>
        <dbReference type="ARBA" id="ARBA00004389"/>
    </source>
</evidence>
<dbReference type="Gene3D" id="3.90.550.10">
    <property type="entry name" value="Spore Coat Polysaccharide Biosynthesis Protein SpsA, Chain A"/>
    <property type="match status" value="1"/>
</dbReference>
<reference evidence="15 16" key="1">
    <citation type="submission" date="2021-02" db="EMBL/GenBank/DDBJ databases">
        <authorList>
            <person name="Han P."/>
        </authorList>
    </citation>
    <scope>NUCLEOTIDE SEQUENCE [LARGE SCALE GENOMIC DNA]</scope>
    <source>
        <strain evidence="15">Candidatus Nitrospira sp. ZN2</strain>
    </source>
</reference>
<comment type="pathway">
    <text evidence="2">Protein modification; protein glycosylation.</text>
</comment>
<keyword evidence="6 15" id="KW-0808">Transferase</keyword>
<proteinExistence type="inferred from homology"/>
<evidence type="ECO:0000256" key="13">
    <source>
        <dbReference type="SAM" id="MobiDB-lite"/>
    </source>
</evidence>
<keyword evidence="8" id="KW-0256">Endoplasmic reticulum</keyword>
<keyword evidence="7" id="KW-0812">Transmembrane</keyword>
<sequence>MTPCSTQAPYLSIIIPAYNEARRLPLFLRQVLTYLDRQSRPYEILVVDDGSDDGTAPAVEQTAHRCPHVRLIQLTCNRGKGAAVRRGMQAARGELQLFADADGATPIQELGRLEAAIAAGADLAIGSRALASHNPAFTVQARWHRSLLGSIFNHVVRRLGEPQFADTQCGFKLFRQPIAQDLFSVSCVDGYAFDLELLHIASRRNYRIAEVPINWADQPGSKVRPWRDGSVMLRELLAIRRREAQGLYQPRCRPTPGGVEPDLATIEPTHS</sequence>
<evidence type="ECO:0000256" key="5">
    <source>
        <dbReference type="ARBA" id="ARBA00022676"/>
    </source>
</evidence>
<evidence type="ECO:0000259" key="14">
    <source>
        <dbReference type="Pfam" id="PF00535"/>
    </source>
</evidence>
<comment type="subcellular location">
    <subcellularLocation>
        <location evidence="1">Endoplasmic reticulum membrane</location>
        <topology evidence="1">Single-pass membrane protein</topology>
    </subcellularLocation>
</comment>
<dbReference type="RefSeq" id="WP_213042235.1">
    <property type="nucleotide sequence ID" value="NZ_CAJNBJ010000016.1"/>
</dbReference>
<evidence type="ECO:0000313" key="15">
    <source>
        <dbReference type="EMBL" id="CAE6747732.1"/>
    </source>
</evidence>
<keyword evidence="9" id="KW-0735">Signal-anchor</keyword>
<accession>A0ABM8RDU3</accession>
<evidence type="ECO:0000256" key="4">
    <source>
        <dbReference type="ARBA" id="ARBA00012583"/>
    </source>
</evidence>
<evidence type="ECO:0000256" key="3">
    <source>
        <dbReference type="ARBA" id="ARBA00006739"/>
    </source>
</evidence>
<dbReference type="EC" id="2.4.1.117" evidence="4"/>
<keyword evidence="5" id="KW-0328">Glycosyltransferase</keyword>
<comment type="caution">
    <text evidence="15">The sequence shown here is derived from an EMBL/GenBank/DDBJ whole genome shotgun (WGS) entry which is preliminary data.</text>
</comment>
<feature type="region of interest" description="Disordered" evidence="13">
    <location>
        <begin position="250"/>
        <end position="271"/>
    </location>
</feature>
<evidence type="ECO:0000256" key="7">
    <source>
        <dbReference type="ARBA" id="ARBA00022692"/>
    </source>
</evidence>
<evidence type="ECO:0000256" key="8">
    <source>
        <dbReference type="ARBA" id="ARBA00022824"/>
    </source>
</evidence>
<evidence type="ECO:0000256" key="9">
    <source>
        <dbReference type="ARBA" id="ARBA00022968"/>
    </source>
</evidence>
<keyword evidence="10" id="KW-1133">Transmembrane helix</keyword>
<dbReference type="EMBL" id="CAJNBJ010000016">
    <property type="protein sequence ID" value="CAE6747732.1"/>
    <property type="molecule type" value="Genomic_DNA"/>
</dbReference>
<dbReference type="Pfam" id="PF00535">
    <property type="entry name" value="Glycos_transf_2"/>
    <property type="match status" value="1"/>
</dbReference>
<evidence type="ECO:0000256" key="12">
    <source>
        <dbReference type="ARBA" id="ARBA00045097"/>
    </source>
</evidence>
<comment type="similarity">
    <text evidence="3">Belongs to the glycosyltransferase 2 family.</text>
</comment>
<feature type="domain" description="Glycosyltransferase 2-like" evidence="14">
    <location>
        <begin position="12"/>
        <end position="183"/>
    </location>
</feature>
<dbReference type="PANTHER" id="PTHR10859">
    <property type="entry name" value="GLYCOSYL TRANSFERASE"/>
    <property type="match status" value="1"/>
</dbReference>
<evidence type="ECO:0000313" key="16">
    <source>
        <dbReference type="Proteomes" id="UP000675880"/>
    </source>
</evidence>
<evidence type="ECO:0000256" key="11">
    <source>
        <dbReference type="ARBA" id="ARBA00023136"/>
    </source>
</evidence>
<evidence type="ECO:0000256" key="10">
    <source>
        <dbReference type="ARBA" id="ARBA00022989"/>
    </source>
</evidence>
<name>A0ABM8RDU3_9BACT</name>
<comment type="catalytic activity">
    <reaction evidence="12">
        <text>a di-trans,poly-cis-dolichyl phosphate + UDP-alpha-D-glucose = a di-trans,poly-cis-dolichyl beta-D-glucosyl phosphate + UDP</text>
        <dbReference type="Rhea" id="RHEA:15401"/>
        <dbReference type="Rhea" id="RHEA-COMP:19498"/>
        <dbReference type="Rhea" id="RHEA-COMP:19502"/>
        <dbReference type="ChEBI" id="CHEBI:57525"/>
        <dbReference type="ChEBI" id="CHEBI:57683"/>
        <dbReference type="ChEBI" id="CHEBI:58223"/>
        <dbReference type="ChEBI" id="CHEBI:58885"/>
        <dbReference type="EC" id="2.4.1.117"/>
    </reaction>
    <physiologicalReaction direction="left-to-right" evidence="12">
        <dbReference type="Rhea" id="RHEA:15402"/>
    </physiologicalReaction>
</comment>
<keyword evidence="11" id="KW-0472">Membrane</keyword>
<dbReference type="InterPro" id="IPR001173">
    <property type="entry name" value="Glyco_trans_2-like"/>
</dbReference>
<dbReference type="PANTHER" id="PTHR10859:SF91">
    <property type="entry name" value="DOLICHYL-PHOSPHATE BETA-GLUCOSYLTRANSFERASE"/>
    <property type="match status" value="1"/>
</dbReference>
<dbReference type="SUPFAM" id="SSF53448">
    <property type="entry name" value="Nucleotide-diphospho-sugar transferases"/>
    <property type="match status" value="1"/>
</dbReference>
<evidence type="ECO:0000256" key="6">
    <source>
        <dbReference type="ARBA" id="ARBA00022679"/>
    </source>
</evidence>
<dbReference type="InterPro" id="IPR035518">
    <property type="entry name" value="DPG_synthase"/>
</dbReference>
<dbReference type="CDD" id="cd04188">
    <property type="entry name" value="DPG_synthase"/>
    <property type="match status" value="1"/>
</dbReference>
<gene>
    <name evidence="15" type="ORF">NSPZN2_30015</name>
</gene>
<organism evidence="15 16">
    <name type="scientific">Nitrospira defluvii</name>
    <dbReference type="NCBI Taxonomy" id="330214"/>
    <lineage>
        <taxon>Bacteria</taxon>
        <taxon>Pseudomonadati</taxon>
        <taxon>Nitrospirota</taxon>
        <taxon>Nitrospiria</taxon>
        <taxon>Nitrospirales</taxon>
        <taxon>Nitrospiraceae</taxon>
        <taxon>Nitrospira</taxon>
    </lineage>
</organism>
<dbReference type="InterPro" id="IPR029044">
    <property type="entry name" value="Nucleotide-diphossugar_trans"/>
</dbReference>
<protein>
    <recommendedName>
        <fullName evidence="4">dolichyl-phosphate beta-glucosyltransferase</fullName>
        <ecNumber evidence="4">2.4.1.117</ecNumber>
    </recommendedName>
</protein>
<keyword evidence="16" id="KW-1185">Reference proteome</keyword>
<dbReference type="GO" id="GO:0016740">
    <property type="term" value="F:transferase activity"/>
    <property type="evidence" value="ECO:0007669"/>
    <property type="project" value="UniProtKB-KW"/>
</dbReference>
<evidence type="ECO:0000256" key="2">
    <source>
        <dbReference type="ARBA" id="ARBA00004922"/>
    </source>
</evidence>
<dbReference type="Proteomes" id="UP000675880">
    <property type="component" value="Unassembled WGS sequence"/>
</dbReference>